<evidence type="ECO:0000256" key="18">
    <source>
        <dbReference type="ARBA" id="ARBA00049504"/>
    </source>
</evidence>
<keyword evidence="11 19" id="KW-0460">Magnesium</keyword>
<dbReference type="NCBIfam" id="TIGR00317">
    <property type="entry name" value="cobS"/>
    <property type="match status" value="1"/>
</dbReference>
<evidence type="ECO:0000313" key="21">
    <source>
        <dbReference type="Proteomes" id="UP000199153"/>
    </source>
</evidence>
<evidence type="ECO:0000256" key="6">
    <source>
        <dbReference type="ARBA" id="ARBA00015850"/>
    </source>
</evidence>
<keyword evidence="21" id="KW-1185">Reference proteome</keyword>
<dbReference type="PANTHER" id="PTHR34148">
    <property type="entry name" value="ADENOSYLCOBINAMIDE-GDP RIBAZOLETRANSFERASE"/>
    <property type="match status" value="1"/>
</dbReference>
<keyword evidence="10 19" id="KW-0812">Transmembrane</keyword>
<gene>
    <name evidence="19" type="primary">cobS</name>
    <name evidence="20" type="ORF">SAMN05660413_03246</name>
</gene>
<name>A0A1I5DAC9_9FLAO</name>
<dbReference type="InterPro" id="IPR003805">
    <property type="entry name" value="CobS"/>
</dbReference>
<keyword evidence="13 19" id="KW-0472">Membrane</keyword>
<evidence type="ECO:0000256" key="2">
    <source>
        <dbReference type="ARBA" id="ARBA00004651"/>
    </source>
</evidence>
<dbReference type="PANTHER" id="PTHR34148:SF1">
    <property type="entry name" value="ADENOSYLCOBINAMIDE-GDP RIBAZOLETRANSFERASE"/>
    <property type="match status" value="1"/>
</dbReference>
<feature type="transmembrane region" description="Helical" evidence="19">
    <location>
        <begin position="177"/>
        <end position="193"/>
    </location>
</feature>
<dbReference type="AlphaFoldDB" id="A0A1I5DAC9"/>
<comment type="catalytic activity">
    <reaction evidence="17 19">
        <text>alpha-ribazole + adenosylcob(III)inamide-GDP = adenosylcob(III)alamin + GMP + H(+)</text>
        <dbReference type="Rhea" id="RHEA:16049"/>
        <dbReference type="ChEBI" id="CHEBI:10329"/>
        <dbReference type="ChEBI" id="CHEBI:15378"/>
        <dbReference type="ChEBI" id="CHEBI:18408"/>
        <dbReference type="ChEBI" id="CHEBI:58115"/>
        <dbReference type="ChEBI" id="CHEBI:60487"/>
        <dbReference type="EC" id="2.7.8.26"/>
    </reaction>
</comment>
<comment type="catalytic activity">
    <reaction evidence="18 19">
        <text>alpha-ribazole 5'-phosphate + adenosylcob(III)inamide-GDP = adenosylcob(III)alamin 5'-phosphate + GMP + H(+)</text>
        <dbReference type="Rhea" id="RHEA:23560"/>
        <dbReference type="ChEBI" id="CHEBI:15378"/>
        <dbReference type="ChEBI" id="CHEBI:57918"/>
        <dbReference type="ChEBI" id="CHEBI:58115"/>
        <dbReference type="ChEBI" id="CHEBI:60487"/>
        <dbReference type="ChEBI" id="CHEBI:60493"/>
        <dbReference type="EC" id="2.7.8.26"/>
    </reaction>
</comment>
<dbReference type="HAMAP" id="MF_00719">
    <property type="entry name" value="CobS"/>
    <property type="match status" value="1"/>
</dbReference>
<dbReference type="OrthoDB" id="9794626at2"/>
<evidence type="ECO:0000256" key="8">
    <source>
        <dbReference type="ARBA" id="ARBA00022573"/>
    </source>
</evidence>
<evidence type="ECO:0000256" key="10">
    <source>
        <dbReference type="ARBA" id="ARBA00022692"/>
    </source>
</evidence>
<comment type="similarity">
    <text evidence="4 19">Belongs to the CobS family.</text>
</comment>
<dbReference type="UniPathway" id="UPA00148">
    <property type="reaction ID" value="UER00238"/>
</dbReference>
<feature type="transmembrane region" description="Helical" evidence="19">
    <location>
        <begin position="40"/>
        <end position="60"/>
    </location>
</feature>
<evidence type="ECO:0000256" key="16">
    <source>
        <dbReference type="ARBA" id="ARBA00032853"/>
    </source>
</evidence>
<dbReference type="GO" id="GO:0005886">
    <property type="term" value="C:plasma membrane"/>
    <property type="evidence" value="ECO:0007669"/>
    <property type="project" value="UniProtKB-SubCell"/>
</dbReference>
<evidence type="ECO:0000256" key="17">
    <source>
        <dbReference type="ARBA" id="ARBA00048623"/>
    </source>
</evidence>
<evidence type="ECO:0000256" key="12">
    <source>
        <dbReference type="ARBA" id="ARBA00022989"/>
    </source>
</evidence>
<dbReference type="Proteomes" id="UP000199153">
    <property type="component" value="Unassembled WGS sequence"/>
</dbReference>
<evidence type="ECO:0000256" key="3">
    <source>
        <dbReference type="ARBA" id="ARBA00004663"/>
    </source>
</evidence>
<dbReference type="Pfam" id="PF02654">
    <property type="entry name" value="CobS"/>
    <property type="match status" value="1"/>
</dbReference>
<dbReference type="GO" id="GO:0008818">
    <property type="term" value="F:cobalamin 5'-phosphate synthase activity"/>
    <property type="evidence" value="ECO:0007669"/>
    <property type="project" value="UniProtKB-UniRule"/>
</dbReference>
<evidence type="ECO:0000256" key="4">
    <source>
        <dbReference type="ARBA" id="ARBA00010561"/>
    </source>
</evidence>
<dbReference type="EMBL" id="FOVL01000032">
    <property type="protein sequence ID" value="SFN96185.1"/>
    <property type="molecule type" value="Genomic_DNA"/>
</dbReference>
<dbReference type="EC" id="2.7.8.26" evidence="5 19"/>
<keyword evidence="9 19" id="KW-0808">Transferase</keyword>
<sequence>MKREIRILFTALMFFTRLPCPKWTDHDPVYLKESGRYFSLIGWIVGAISAGVFLVSNLLFSIEISAVLSIAASIGLTGAFHEDALADVGDGFGGGWTKEKIILIMKDPRLGTFGVLTIMLVVLLKIFALADMPVHQIPLVILSGHVLSRLVVSRMLARGNYISNHTNSKSETAASKLSTRSLLINFIIGLSILCFFKNWWVFLTLLPMFITEALLYRYYKKWIGGYNGDCIGAVQQITELVFYLSVLMLWKFI</sequence>
<proteinExistence type="inferred from homology"/>
<comment type="pathway">
    <text evidence="3 19">Cofactor biosynthesis; adenosylcobalamin biosynthesis; adenosylcobalamin from cob(II)yrinate a,c-diamide: step 7/7.</text>
</comment>
<dbReference type="GO" id="GO:0009236">
    <property type="term" value="P:cobalamin biosynthetic process"/>
    <property type="evidence" value="ECO:0007669"/>
    <property type="project" value="UniProtKB-UniRule"/>
</dbReference>
<keyword evidence="8 19" id="KW-0169">Cobalamin biosynthesis</keyword>
<evidence type="ECO:0000256" key="11">
    <source>
        <dbReference type="ARBA" id="ARBA00022842"/>
    </source>
</evidence>
<comment type="cofactor">
    <cofactor evidence="1 19">
        <name>Mg(2+)</name>
        <dbReference type="ChEBI" id="CHEBI:18420"/>
    </cofactor>
</comment>
<organism evidence="20 21">
    <name type="scientific">Salegentibacter flavus</name>
    <dbReference type="NCBI Taxonomy" id="287099"/>
    <lineage>
        <taxon>Bacteria</taxon>
        <taxon>Pseudomonadati</taxon>
        <taxon>Bacteroidota</taxon>
        <taxon>Flavobacteriia</taxon>
        <taxon>Flavobacteriales</taxon>
        <taxon>Flavobacteriaceae</taxon>
        <taxon>Salegentibacter</taxon>
    </lineage>
</organism>
<dbReference type="GO" id="GO:0051073">
    <property type="term" value="F:adenosylcobinamide-GDP ribazoletransferase activity"/>
    <property type="evidence" value="ECO:0007669"/>
    <property type="project" value="UniProtKB-UniRule"/>
</dbReference>
<dbReference type="STRING" id="287099.SAMN05660413_03246"/>
<evidence type="ECO:0000256" key="15">
    <source>
        <dbReference type="ARBA" id="ARBA00032605"/>
    </source>
</evidence>
<accession>A0A1I5DAC9</accession>
<keyword evidence="12 19" id="KW-1133">Transmembrane helix</keyword>
<evidence type="ECO:0000256" key="14">
    <source>
        <dbReference type="ARBA" id="ARBA00025228"/>
    </source>
</evidence>
<comment type="subcellular location">
    <subcellularLocation>
        <location evidence="2 19">Cell membrane</location>
        <topology evidence="2 19">Multi-pass membrane protein</topology>
    </subcellularLocation>
</comment>
<comment type="function">
    <text evidence="14 19">Joins adenosylcobinamide-GDP and alpha-ribazole to generate adenosylcobalamin (Ado-cobalamin). Also synthesizes adenosylcobalamin 5'-phosphate from adenosylcobinamide-GDP and alpha-ribazole 5'-phosphate.</text>
</comment>
<reference evidence="20 21" key="1">
    <citation type="submission" date="2016-10" db="EMBL/GenBank/DDBJ databases">
        <authorList>
            <person name="de Groot N.N."/>
        </authorList>
    </citation>
    <scope>NUCLEOTIDE SEQUENCE [LARGE SCALE GENOMIC DNA]</scope>
    <source>
        <strain evidence="20 21">DSM 17794</strain>
    </source>
</reference>
<feature type="transmembrane region" description="Helical" evidence="19">
    <location>
        <begin position="110"/>
        <end position="130"/>
    </location>
</feature>
<evidence type="ECO:0000256" key="19">
    <source>
        <dbReference type="HAMAP-Rule" id="MF_00719"/>
    </source>
</evidence>
<evidence type="ECO:0000256" key="1">
    <source>
        <dbReference type="ARBA" id="ARBA00001946"/>
    </source>
</evidence>
<evidence type="ECO:0000256" key="5">
    <source>
        <dbReference type="ARBA" id="ARBA00013200"/>
    </source>
</evidence>
<protein>
    <recommendedName>
        <fullName evidence="6 19">Adenosylcobinamide-GDP ribazoletransferase</fullName>
        <ecNumber evidence="5 19">2.7.8.26</ecNumber>
    </recommendedName>
    <alternativeName>
        <fullName evidence="16 19">Cobalamin synthase</fullName>
    </alternativeName>
    <alternativeName>
        <fullName evidence="15 19">Cobalamin-5'-phosphate synthase</fullName>
    </alternativeName>
</protein>
<evidence type="ECO:0000256" key="13">
    <source>
        <dbReference type="ARBA" id="ARBA00023136"/>
    </source>
</evidence>
<comment type="caution">
    <text evidence="19">Lacks conserved residue(s) required for the propagation of feature annotation.</text>
</comment>
<evidence type="ECO:0000256" key="7">
    <source>
        <dbReference type="ARBA" id="ARBA00022475"/>
    </source>
</evidence>
<evidence type="ECO:0000313" key="20">
    <source>
        <dbReference type="EMBL" id="SFN96185.1"/>
    </source>
</evidence>
<evidence type="ECO:0000256" key="9">
    <source>
        <dbReference type="ARBA" id="ARBA00022679"/>
    </source>
</evidence>
<keyword evidence="7 19" id="KW-1003">Cell membrane</keyword>